<gene>
    <name evidence="1" type="ORF">SEPMUDRAFT_121299</name>
</gene>
<dbReference type="RefSeq" id="XP_016756643.1">
    <property type="nucleotide sequence ID" value="XM_016901677.1"/>
</dbReference>
<accession>M3CWL5</accession>
<organism evidence="1 2">
    <name type="scientific">Sphaerulina musiva (strain SO2202)</name>
    <name type="common">Poplar stem canker fungus</name>
    <name type="synonym">Septoria musiva</name>
    <dbReference type="NCBI Taxonomy" id="692275"/>
    <lineage>
        <taxon>Eukaryota</taxon>
        <taxon>Fungi</taxon>
        <taxon>Dikarya</taxon>
        <taxon>Ascomycota</taxon>
        <taxon>Pezizomycotina</taxon>
        <taxon>Dothideomycetes</taxon>
        <taxon>Dothideomycetidae</taxon>
        <taxon>Mycosphaerellales</taxon>
        <taxon>Mycosphaerellaceae</taxon>
        <taxon>Sphaerulina</taxon>
    </lineage>
</organism>
<evidence type="ECO:0000313" key="2">
    <source>
        <dbReference type="Proteomes" id="UP000016931"/>
    </source>
</evidence>
<dbReference type="GeneID" id="27898814"/>
<dbReference type="EMBL" id="KB456271">
    <property type="protein sequence ID" value="EMF08522.1"/>
    <property type="molecule type" value="Genomic_DNA"/>
</dbReference>
<name>M3CWL5_SPHMS</name>
<sequence>MSALKTSVDVEGSNAYVIAQCSAFKPHRAPTQHGWIAWHTETFSWPCEPRDFRPSKDKLLREEVLSRLSFHVLTRVRGVSGSVGILDNGRRACKGMAAGICPTPIPVGMSLL</sequence>
<dbReference type="Proteomes" id="UP000016931">
    <property type="component" value="Unassembled WGS sequence"/>
</dbReference>
<protein>
    <submittedName>
        <fullName evidence="1">Uncharacterized protein</fullName>
    </submittedName>
</protein>
<dbReference type="AlphaFoldDB" id="M3CWL5"/>
<evidence type="ECO:0000313" key="1">
    <source>
        <dbReference type="EMBL" id="EMF08522.1"/>
    </source>
</evidence>
<dbReference type="HOGENOM" id="CLU_2147445_0_0_1"/>
<reference evidence="1 2" key="1">
    <citation type="journal article" date="2012" name="PLoS Pathog.">
        <title>Diverse lifestyles and strategies of plant pathogenesis encoded in the genomes of eighteen Dothideomycetes fungi.</title>
        <authorList>
            <person name="Ohm R.A."/>
            <person name="Feau N."/>
            <person name="Henrissat B."/>
            <person name="Schoch C.L."/>
            <person name="Horwitz B.A."/>
            <person name="Barry K.W."/>
            <person name="Condon B.J."/>
            <person name="Copeland A.C."/>
            <person name="Dhillon B."/>
            <person name="Glaser F."/>
            <person name="Hesse C.N."/>
            <person name="Kosti I."/>
            <person name="LaButti K."/>
            <person name="Lindquist E.A."/>
            <person name="Lucas S."/>
            <person name="Salamov A.A."/>
            <person name="Bradshaw R.E."/>
            <person name="Ciuffetti L."/>
            <person name="Hamelin R.C."/>
            <person name="Kema G.H.J."/>
            <person name="Lawrence C."/>
            <person name="Scott J.A."/>
            <person name="Spatafora J.W."/>
            <person name="Turgeon B.G."/>
            <person name="de Wit P.J.G.M."/>
            <person name="Zhong S."/>
            <person name="Goodwin S.B."/>
            <person name="Grigoriev I.V."/>
        </authorList>
    </citation>
    <scope>NUCLEOTIDE SEQUENCE [LARGE SCALE GENOMIC DNA]</scope>
    <source>
        <strain evidence="1 2">SO2202</strain>
    </source>
</reference>
<proteinExistence type="predicted"/>
<keyword evidence="2" id="KW-1185">Reference proteome</keyword>